<dbReference type="GO" id="GO:0005576">
    <property type="term" value="C:extracellular region"/>
    <property type="evidence" value="ECO:0007669"/>
    <property type="project" value="UniProtKB-SubCell"/>
</dbReference>
<keyword evidence="4" id="KW-1015">Disulfide bond</keyword>
<keyword evidence="2" id="KW-0964">Secreted</keyword>
<feature type="chain" id="PRO_5008129746" description="Aegyptin/gSG7 salivary protein-like four-helix bundle domain-containing protein" evidence="5">
    <location>
        <begin position="27"/>
        <end position="143"/>
    </location>
</feature>
<dbReference type="EnsemblMetazoa" id="ADIR006362-RA">
    <property type="protein sequence ID" value="ADIR006362-PA"/>
    <property type="gene ID" value="ADIR006362"/>
</dbReference>
<proteinExistence type="predicted"/>
<evidence type="ECO:0000256" key="3">
    <source>
        <dbReference type="ARBA" id="ARBA00022656"/>
    </source>
</evidence>
<evidence type="ECO:0000313" key="7">
    <source>
        <dbReference type="EnsemblMetazoa" id="ADIR006362-PA"/>
    </source>
</evidence>
<evidence type="ECO:0000259" key="6">
    <source>
        <dbReference type="Pfam" id="PF25001"/>
    </source>
</evidence>
<keyword evidence="8" id="KW-1185">Reference proteome</keyword>
<evidence type="ECO:0000313" key="8">
    <source>
        <dbReference type="Proteomes" id="UP000075884"/>
    </source>
</evidence>
<evidence type="ECO:0000256" key="5">
    <source>
        <dbReference type="SAM" id="SignalP"/>
    </source>
</evidence>
<dbReference type="AlphaFoldDB" id="A0A182NFE0"/>
<evidence type="ECO:0000256" key="2">
    <source>
        <dbReference type="ARBA" id="ARBA00022525"/>
    </source>
</evidence>
<sequence>MRLNTTLWIVGAVGMICVMQLTPTDATPWHAAQVRQYFKRIKLDKTKNQVYLHDVKRGIRTQLRVPLLQKALLMCQETQLSSDCLNRMVDKARQHENKFYAKFTYACKGHPEYSAVCLETARPQYYRNLRKLAKETIKCWTLK</sequence>
<dbReference type="VEuPathDB" id="VectorBase:ADIR006362"/>
<dbReference type="Proteomes" id="UP000075884">
    <property type="component" value="Unassembled WGS sequence"/>
</dbReference>
<keyword evidence="5" id="KW-0732">Signal</keyword>
<reference evidence="8" key="1">
    <citation type="submission" date="2013-03" db="EMBL/GenBank/DDBJ databases">
        <title>The Genome Sequence of Anopheles dirus WRAIR2.</title>
        <authorList>
            <consortium name="The Broad Institute Genomics Platform"/>
            <person name="Neafsey D.E."/>
            <person name="Walton C."/>
            <person name="Walker B."/>
            <person name="Young S.K."/>
            <person name="Zeng Q."/>
            <person name="Gargeya S."/>
            <person name="Fitzgerald M."/>
            <person name="Haas B."/>
            <person name="Abouelleil A."/>
            <person name="Allen A.W."/>
            <person name="Alvarado L."/>
            <person name="Arachchi H.M."/>
            <person name="Berlin A.M."/>
            <person name="Chapman S.B."/>
            <person name="Gainer-Dewar J."/>
            <person name="Goldberg J."/>
            <person name="Griggs A."/>
            <person name="Gujja S."/>
            <person name="Hansen M."/>
            <person name="Howarth C."/>
            <person name="Imamovic A."/>
            <person name="Ireland A."/>
            <person name="Larimer J."/>
            <person name="McCowan C."/>
            <person name="Murphy C."/>
            <person name="Pearson M."/>
            <person name="Poon T.W."/>
            <person name="Priest M."/>
            <person name="Roberts A."/>
            <person name="Saif S."/>
            <person name="Shea T."/>
            <person name="Sisk P."/>
            <person name="Sykes S."/>
            <person name="Wortman J."/>
            <person name="Nusbaum C."/>
            <person name="Birren B."/>
        </authorList>
    </citation>
    <scope>NUCLEOTIDE SEQUENCE [LARGE SCALE GENOMIC DNA]</scope>
    <source>
        <strain evidence="8">WRAIR2</strain>
    </source>
</reference>
<reference evidence="7" key="2">
    <citation type="submission" date="2020-05" db="UniProtKB">
        <authorList>
            <consortium name="EnsemblMetazoa"/>
        </authorList>
    </citation>
    <scope>IDENTIFICATION</scope>
    <source>
        <strain evidence="7">WRAIR2</strain>
    </source>
</reference>
<dbReference type="GO" id="GO:0090729">
    <property type="term" value="F:toxin activity"/>
    <property type="evidence" value="ECO:0007669"/>
    <property type="project" value="UniProtKB-KW"/>
</dbReference>
<dbReference type="Pfam" id="PF25001">
    <property type="entry name" value="Aegyptin_C"/>
    <property type="match status" value="1"/>
</dbReference>
<protein>
    <recommendedName>
        <fullName evidence="6">Aegyptin/gSG7 salivary protein-like four-helix bundle domain-containing protein</fullName>
    </recommendedName>
</protein>
<feature type="signal peptide" evidence="5">
    <location>
        <begin position="1"/>
        <end position="26"/>
    </location>
</feature>
<evidence type="ECO:0000256" key="1">
    <source>
        <dbReference type="ARBA" id="ARBA00004613"/>
    </source>
</evidence>
<accession>A0A182NFE0</accession>
<name>A0A182NFE0_9DIPT</name>
<feature type="domain" description="Aegyptin/gSG7 salivary protein-like four-helix bundle" evidence="6">
    <location>
        <begin position="30"/>
        <end position="139"/>
    </location>
</feature>
<keyword evidence="3" id="KW-0800">Toxin</keyword>
<dbReference type="InterPro" id="IPR056799">
    <property type="entry name" value="ALL3/gSG7_salivary-like_helix"/>
</dbReference>
<organism evidence="7 8">
    <name type="scientific">Anopheles dirus</name>
    <dbReference type="NCBI Taxonomy" id="7168"/>
    <lineage>
        <taxon>Eukaryota</taxon>
        <taxon>Metazoa</taxon>
        <taxon>Ecdysozoa</taxon>
        <taxon>Arthropoda</taxon>
        <taxon>Hexapoda</taxon>
        <taxon>Insecta</taxon>
        <taxon>Pterygota</taxon>
        <taxon>Neoptera</taxon>
        <taxon>Endopterygota</taxon>
        <taxon>Diptera</taxon>
        <taxon>Nematocera</taxon>
        <taxon>Culicoidea</taxon>
        <taxon>Culicidae</taxon>
        <taxon>Anophelinae</taxon>
        <taxon>Anopheles</taxon>
    </lineage>
</organism>
<comment type="subcellular location">
    <subcellularLocation>
        <location evidence="1">Secreted</location>
    </subcellularLocation>
</comment>
<evidence type="ECO:0000256" key="4">
    <source>
        <dbReference type="ARBA" id="ARBA00023157"/>
    </source>
</evidence>